<evidence type="ECO:0000313" key="3">
    <source>
        <dbReference type="EMBL" id="GGV19109.1"/>
    </source>
</evidence>
<accession>A0A918IK29</accession>
<dbReference type="Pfam" id="PF01909">
    <property type="entry name" value="NTP_transf_2"/>
    <property type="match status" value="1"/>
</dbReference>
<evidence type="ECO:0000313" key="4">
    <source>
        <dbReference type="Proteomes" id="UP000618795"/>
    </source>
</evidence>
<reference evidence="3" key="2">
    <citation type="submission" date="2020-09" db="EMBL/GenBank/DDBJ databases">
        <authorList>
            <person name="Sun Q."/>
            <person name="Ohkuma M."/>
        </authorList>
    </citation>
    <scope>NUCLEOTIDE SEQUENCE</scope>
    <source>
        <strain evidence="3">JCM 4369</strain>
    </source>
</reference>
<feature type="domain" description="Polymerase nucleotidyl transferase" evidence="2">
    <location>
        <begin position="71"/>
        <end position="124"/>
    </location>
</feature>
<protein>
    <submittedName>
        <fullName evidence="3">DNA polymerase subunit beta</fullName>
    </submittedName>
</protein>
<dbReference type="Gene3D" id="3.30.460.10">
    <property type="entry name" value="Beta Polymerase, domain 2"/>
    <property type="match status" value="1"/>
</dbReference>
<dbReference type="CDD" id="cd05403">
    <property type="entry name" value="NT_KNTase_like"/>
    <property type="match status" value="1"/>
</dbReference>
<evidence type="ECO:0000256" key="1">
    <source>
        <dbReference type="SAM" id="MobiDB-lite"/>
    </source>
</evidence>
<dbReference type="SUPFAM" id="SSF81301">
    <property type="entry name" value="Nucleotidyltransferase"/>
    <property type="match status" value="1"/>
</dbReference>
<dbReference type="InterPro" id="IPR043519">
    <property type="entry name" value="NT_sf"/>
</dbReference>
<name>A0A918IK29_9ACTN</name>
<comment type="caution">
    <text evidence="3">The sequence shown here is derived from an EMBL/GenBank/DDBJ whole genome shotgun (WGS) entry which is preliminary data.</text>
</comment>
<gene>
    <name evidence="3" type="ORF">GCM10010260_68690</name>
</gene>
<reference evidence="3" key="1">
    <citation type="journal article" date="2014" name="Int. J. Syst. Evol. Microbiol.">
        <title>Complete genome sequence of Corynebacterium casei LMG S-19264T (=DSM 44701T), isolated from a smear-ripened cheese.</title>
        <authorList>
            <consortium name="US DOE Joint Genome Institute (JGI-PGF)"/>
            <person name="Walter F."/>
            <person name="Albersmeier A."/>
            <person name="Kalinowski J."/>
            <person name="Ruckert C."/>
        </authorList>
    </citation>
    <scope>NUCLEOTIDE SEQUENCE</scope>
    <source>
        <strain evidence="3">JCM 4369</strain>
    </source>
</reference>
<proteinExistence type="predicted"/>
<sequence length="307" mass="32696">MSIIRGTYGSAHSNFRPAAPTYRVAAHPGLIGSPRTPAAPYAPFPRTQWRPPTMPTLPDTEFLTATADRLAALPAVEAVALGGSRAQGTHRPDSDWDLAVYYRGAFDPDDLRAVGWEGEVSEVGGWGGGVFNGGAWLTVDGRRVDVHYRDLDVVEHELAEAEEGRFRVEPLLFHLAGIPTYLVVAELAVNQVLRGAIPRPAGYPARLRVSAAERWHGLAGATLAYAKAHHAAHGRLTETAGAIATAAAQAAHGVLAARGEWVTNEKRLLERAGLRRMDAVAGGLRGAPDALVRAVTEAERIVGAPRA</sequence>
<keyword evidence="4" id="KW-1185">Reference proteome</keyword>
<feature type="region of interest" description="Disordered" evidence="1">
    <location>
        <begin position="35"/>
        <end position="54"/>
    </location>
</feature>
<evidence type="ECO:0000259" key="2">
    <source>
        <dbReference type="Pfam" id="PF01909"/>
    </source>
</evidence>
<organism evidence="3 4">
    <name type="scientific">Streptomyces filipinensis</name>
    <dbReference type="NCBI Taxonomy" id="66887"/>
    <lineage>
        <taxon>Bacteria</taxon>
        <taxon>Bacillati</taxon>
        <taxon>Actinomycetota</taxon>
        <taxon>Actinomycetes</taxon>
        <taxon>Kitasatosporales</taxon>
        <taxon>Streptomycetaceae</taxon>
        <taxon>Streptomyces</taxon>
    </lineage>
</organism>
<dbReference type="EMBL" id="BMTD01000020">
    <property type="protein sequence ID" value="GGV19109.1"/>
    <property type="molecule type" value="Genomic_DNA"/>
</dbReference>
<dbReference type="Proteomes" id="UP000618795">
    <property type="component" value="Unassembled WGS sequence"/>
</dbReference>
<dbReference type="AlphaFoldDB" id="A0A918IK29"/>
<dbReference type="GO" id="GO:0016779">
    <property type="term" value="F:nucleotidyltransferase activity"/>
    <property type="evidence" value="ECO:0007669"/>
    <property type="project" value="InterPro"/>
</dbReference>
<dbReference type="InterPro" id="IPR002934">
    <property type="entry name" value="Polymerase_NTP_transf_dom"/>
</dbReference>